<accession>A0ABD1NZS9</accession>
<protein>
    <submittedName>
        <fullName evidence="1">Uncharacterized protein</fullName>
    </submittedName>
</protein>
<keyword evidence="2" id="KW-1185">Reference proteome</keyword>
<sequence>MDPITISAALSPAGGLALNSATDEDEALPSRPPAIGNPIPSRGLRLVHLTGSWTLAEEVVLSCTVSAIDSDDQFPFGPTTSPFDRPSPNPVERGLFSLTSTFFIYLTRPKSPLLGLNAMYTTLSHQNSSCPLAYHHTATEREARSVSERSFH</sequence>
<name>A0ABD1NZS9_9LAMI</name>
<evidence type="ECO:0000313" key="1">
    <source>
        <dbReference type="EMBL" id="KAL2457128.1"/>
    </source>
</evidence>
<proteinExistence type="predicted"/>
<organism evidence="1 2">
    <name type="scientific">Forsythia ovata</name>
    <dbReference type="NCBI Taxonomy" id="205694"/>
    <lineage>
        <taxon>Eukaryota</taxon>
        <taxon>Viridiplantae</taxon>
        <taxon>Streptophyta</taxon>
        <taxon>Embryophyta</taxon>
        <taxon>Tracheophyta</taxon>
        <taxon>Spermatophyta</taxon>
        <taxon>Magnoliopsida</taxon>
        <taxon>eudicotyledons</taxon>
        <taxon>Gunneridae</taxon>
        <taxon>Pentapetalae</taxon>
        <taxon>asterids</taxon>
        <taxon>lamiids</taxon>
        <taxon>Lamiales</taxon>
        <taxon>Oleaceae</taxon>
        <taxon>Forsythieae</taxon>
        <taxon>Forsythia</taxon>
    </lineage>
</organism>
<dbReference type="Proteomes" id="UP001604277">
    <property type="component" value="Unassembled WGS sequence"/>
</dbReference>
<reference evidence="2" key="1">
    <citation type="submission" date="2024-07" db="EMBL/GenBank/DDBJ databases">
        <title>Two chromosome-level genome assemblies of Korean endemic species Abeliophyllum distichum and Forsythia ovata (Oleaceae).</title>
        <authorList>
            <person name="Jang H."/>
        </authorList>
    </citation>
    <scope>NUCLEOTIDE SEQUENCE [LARGE SCALE GENOMIC DNA]</scope>
</reference>
<gene>
    <name evidence="1" type="ORF">Fot_56539</name>
</gene>
<dbReference type="AlphaFoldDB" id="A0ABD1NZS9"/>
<comment type="caution">
    <text evidence="1">The sequence shown here is derived from an EMBL/GenBank/DDBJ whole genome shotgun (WGS) entry which is preliminary data.</text>
</comment>
<evidence type="ECO:0000313" key="2">
    <source>
        <dbReference type="Proteomes" id="UP001604277"/>
    </source>
</evidence>
<dbReference type="EMBL" id="JBFOLJ010000045">
    <property type="protein sequence ID" value="KAL2457128.1"/>
    <property type="molecule type" value="Genomic_DNA"/>
</dbReference>